<dbReference type="AlphaFoldDB" id="A0AAW1TMG4"/>
<gene>
    <name evidence="1" type="ORF">WA026_018800</name>
</gene>
<feature type="non-terminal residue" evidence="1">
    <location>
        <position position="72"/>
    </location>
</feature>
<evidence type="ECO:0000313" key="1">
    <source>
        <dbReference type="EMBL" id="KAK9872666.1"/>
    </source>
</evidence>
<protein>
    <submittedName>
        <fullName evidence="1">Uncharacterized protein</fullName>
    </submittedName>
</protein>
<dbReference type="Proteomes" id="UP001431783">
    <property type="component" value="Unassembled WGS sequence"/>
</dbReference>
<sequence length="72" mass="8801">MRYLRSVKGCTLLDRIRNDDIRRELKIFNLCDRIREYRNCWKDHVQRMTDARLPKAILEVDDDDDLKLFEMG</sequence>
<reference evidence="1 2" key="1">
    <citation type="submission" date="2023-03" db="EMBL/GenBank/DDBJ databases">
        <title>Genome insight into feeding habits of ladybird beetles.</title>
        <authorList>
            <person name="Li H.-S."/>
            <person name="Huang Y.-H."/>
            <person name="Pang H."/>
        </authorList>
    </citation>
    <scope>NUCLEOTIDE SEQUENCE [LARGE SCALE GENOMIC DNA]</scope>
    <source>
        <strain evidence="1">SYSU_2023b</strain>
        <tissue evidence="1">Whole body</tissue>
    </source>
</reference>
<keyword evidence="2" id="KW-1185">Reference proteome</keyword>
<comment type="caution">
    <text evidence="1">The sequence shown here is derived from an EMBL/GenBank/DDBJ whole genome shotgun (WGS) entry which is preliminary data.</text>
</comment>
<proteinExistence type="predicted"/>
<name>A0AAW1TMG4_9CUCU</name>
<organism evidence="1 2">
    <name type="scientific">Henosepilachna vigintioctopunctata</name>
    <dbReference type="NCBI Taxonomy" id="420089"/>
    <lineage>
        <taxon>Eukaryota</taxon>
        <taxon>Metazoa</taxon>
        <taxon>Ecdysozoa</taxon>
        <taxon>Arthropoda</taxon>
        <taxon>Hexapoda</taxon>
        <taxon>Insecta</taxon>
        <taxon>Pterygota</taxon>
        <taxon>Neoptera</taxon>
        <taxon>Endopterygota</taxon>
        <taxon>Coleoptera</taxon>
        <taxon>Polyphaga</taxon>
        <taxon>Cucujiformia</taxon>
        <taxon>Coccinelloidea</taxon>
        <taxon>Coccinellidae</taxon>
        <taxon>Epilachninae</taxon>
        <taxon>Epilachnini</taxon>
        <taxon>Henosepilachna</taxon>
    </lineage>
</organism>
<accession>A0AAW1TMG4</accession>
<evidence type="ECO:0000313" key="2">
    <source>
        <dbReference type="Proteomes" id="UP001431783"/>
    </source>
</evidence>
<dbReference type="EMBL" id="JARQZJ010000012">
    <property type="protein sequence ID" value="KAK9872666.1"/>
    <property type="molecule type" value="Genomic_DNA"/>
</dbReference>